<proteinExistence type="predicted"/>
<dbReference type="EMBL" id="JAYMYJ010000014">
    <property type="protein sequence ID" value="MEB4589715.1"/>
    <property type="molecule type" value="Genomic_DNA"/>
</dbReference>
<dbReference type="InterPro" id="IPR053857">
    <property type="entry name" value="Csx1_CARF"/>
</dbReference>
<protein>
    <submittedName>
        <fullName evidence="2">TIGR02221 family CRISPR-associated protein</fullName>
    </submittedName>
</protein>
<reference evidence="2 3" key="2">
    <citation type="submission" date="2024-01" db="EMBL/GenBank/DDBJ databases">
        <authorList>
            <person name="Xie X."/>
        </authorList>
    </citation>
    <scope>NUCLEOTIDE SEQUENCE [LARGE SCALE GENOMIC DNA]</scope>
    <source>
        <strain evidence="2">SCUT-1</strain>
    </source>
</reference>
<dbReference type="InterPro" id="IPR011742">
    <property type="entry name" value="CRISPR-assoc_prot_TM1812"/>
</dbReference>
<dbReference type="Pfam" id="PF22230">
    <property type="entry name" value="Csx1_CARF"/>
    <property type="match status" value="1"/>
</dbReference>
<dbReference type="SUPFAM" id="SSF160980">
    <property type="entry name" value="SSO1389-like"/>
    <property type="match status" value="1"/>
</dbReference>
<reference evidence="3" key="1">
    <citation type="submission" date="2023-07" db="EMBL/GenBank/DDBJ databases">
        <title>The carbon used by Thiothrix.</title>
        <authorList>
            <person name="Chen L."/>
        </authorList>
    </citation>
    <scope>NUCLEOTIDE SEQUENCE [LARGE SCALE GENOMIC DNA]</scope>
</reference>
<feature type="domain" description="CRISPR system endoribonuclease Csx1 CARF" evidence="1">
    <location>
        <begin position="40"/>
        <end position="185"/>
    </location>
</feature>
<dbReference type="InterPro" id="IPR013383">
    <property type="entry name" value="CRISPR-assoc_prot_DxTHG_CS"/>
</dbReference>
<evidence type="ECO:0000259" key="1">
    <source>
        <dbReference type="Pfam" id="PF22230"/>
    </source>
</evidence>
<evidence type="ECO:0000313" key="2">
    <source>
        <dbReference type="EMBL" id="MEB4589715.1"/>
    </source>
</evidence>
<dbReference type="NCBIfam" id="TIGR02221">
    <property type="entry name" value="cas_TM1812"/>
    <property type="match status" value="1"/>
</dbReference>
<organism evidence="2 3">
    <name type="scientific">Candidatus Thiothrix phosphatis</name>
    <dbReference type="NCBI Taxonomy" id="3112415"/>
    <lineage>
        <taxon>Bacteria</taxon>
        <taxon>Pseudomonadati</taxon>
        <taxon>Pseudomonadota</taxon>
        <taxon>Gammaproteobacteria</taxon>
        <taxon>Thiotrichales</taxon>
        <taxon>Thiotrichaceae</taxon>
        <taxon>Thiothrix</taxon>
    </lineage>
</organism>
<gene>
    <name evidence="2" type="primary">csx2</name>
    <name evidence="2" type="ORF">VSS37_01860</name>
</gene>
<comment type="caution">
    <text evidence="2">The sequence shown here is derived from an EMBL/GenBank/DDBJ whole genome shotgun (WGS) entry which is preliminary data.</text>
</comment>
<dbReference type="RefSeq" id="WP_324692912.1">
    <property type="nucleotide sequence ID" value="NZ_JAYMYJ010000014.1"/>
</dbReference>
<dbReference type="Gene3D" id="3.40.50.10640">
    <property type="entry name" value="SSO1389-like"/>
    <property type="match status" value="1"/>
</dbReference>
<name>A0ABU6CSF1_9GAMM</name>
<accession>A0ABU6CSF1</accession>
<evidence type="ECO:0000313" key="3">
    <source>
        <dbReference type="Proteomes" id="UP001308005"/>
    </source>
</evidence>
<feature type="non-terminal residue" evidence="2">
    <location>
        <position position="1"/>
    </location>
</feature>
<sequence length="417" mass="46774">SNYARLPGKAGGFPNRLKDTLMTQPLLISFLGKNTLDPIKGYRTANYVIDGQTYTTAYFGFALAQHLRPAKMVLLGTSGSMWDVLIEAHAADGQQEEARLRLLDLAQNNRVDAAILDELAPMIEKHLGCPVEMKIIPYARDTNEQLAILTTIAAAVQPQQEVVLDITHGFRHLPMLGLVAAHYLERVKQVRVQGLYYGALDMSSEGKTPVLDLRGMLQTMEWIRAFAAYDASGNYAPFADMLADEGWSAAECNTLREAAFFERTTNIVKAKEKLSGLKPALERRGSAFLRLFGDELQKRLSWWRSPQRADWEISLAQTYYDKGDYLRASIFTQEACLSASLPANQQNEFSDQREANRTTMQKADGRFLRLSHIRNGMAHGVKGWQQESAKVLQKEQSLRATLGDFIKNWRTLGKTPA</sequence>
<dbReference type="NCBIfam" id="TIGR02549">
    <property type="entry name" value="CRISPR_DxTHG"/>
    <property type="match status" value="1"/>
</dbReference>
<keyword evidence="3" id="KW-1185">Reference proteome</keyword>
<dbReference type="Proteomes" id="UP001308005">
    <property type="component" value="Unassembled WGS sequence"/>
</dbReference>